<accession>A0ABQ4SIU1</accession>
<dbReference type="InterPro" id="IPR007657">
    <property type="entry name" value="Glycosyltransferase_61"/>
</dbReference>
<name>A0ABQ4SIU1_9HYPH</name>
<feature type="domain" description="Glycosyltransferase 61 catalytic" evidence="4">
    <location>
        <begin position="156"/>
        <end position="350"/>
    </location>
</feature>
<evidence type="ECO:0000256" key="3">
    <source>
        <dbReference type="ARBA" id="ARBA00023180"/>
    </source>
</evidence>
<proteinExistence type="predicted"/>
<protein>
    <recommendedName>
        <fullName evidence="4">Glycosyltransferase 61 catalytic domain-containing protein</fullName>
    </recommendedName>
</protein>
<comment type="caution">
    <text evidence="5">The sequence shown here is derived from an EMBL/GenBank/DDBJ whole genome shotgun (WGS) entry which is preliminary data.</text>
</comment>
<reference evidence="5" key="1">
    <citation type="journal article" date="2021" name="Front. Microbiol.">
        <title>Comprehensive Comparative Genomics and Phenotyping of Methylobacterium Species.</title>
        <authorList>
            <person name="Alessa O."/>
            <person name="Ogura Y."/>
            <person name="Fujitani Y."/>
            <person name="Takami H."/>
            <person name="Hayashi T."/>
            <person name="Sahin N."/>
            <person name="Tani A."/>
        </authorList>
    </citation>
    <scope>NUCLEOTIDE SEQUENCE</scope>
    <source>
        <strain evidence="5">DSM 17168</strain>
    </source>
</reference>
<dbReference type="InterPro" id="IPR049625">
    <property type="entry name" value="Glyco_transf_61_cat"/>
</dbReference>
<keyword evidence="1" id="KW-0328">Glycosyltransferase</keyword>
<dbReference type="Pfam" id="PF04577">
    <property type="entry name" value="Glyco_transf_61"/>
    <property type="match status" value="1"/>
</dbReference>
<keyword evidence="2" id="KW-0808">Transferase</keyword>
<evidence type="ECO:0000256" key="1">
    <source>
        <dbReference type="ARBA" id="ARBA00022676"/>
    </source>
</evidence>
<organism evidence="5 6">
    <name type="scientific">Methylobacterium isbiliense</name>
    <dbReference type="NCBI Taxonomy" id="315478"/>
    <lineage>
        <taxon>Bacteria</taxon>
        <taxon>Pseudomonadati</taxon>
        <taxon>Pseudomonadota</taxon>
        <taxon>Alphaproteobacteria</taxon>
        <taxon>Hyphomicrobiales</taxon>
        <taxon>Methylobacteriaceae</taxon>
        <taxon>Methylobacterium</taxon>
    </lineage>
</organism>
<evidence type="ECO:0000256" key="2">
    <source>
        <dbReference type="ARBA" id="ARBA00022679"/>
    </source>
</evidence>
<evidence type="ECO:0000259" key="4">
    <source>
        <dbReference type="Pfam" id="PF04577"/>
    </source>
</evidence>
<sequence length="406" mass="46005">MSRTTGSLTSCDIDILYKDGGFPEAATVRDEISPRDAAIEFVGTLYEGRSYERPLPASLHAPDEAYAEARLASLNWIKQTWTGGLTSALFCIRNAIVLDNAIYFQNGDEIRGIYETFRPQDLSHLPLNDPDVTFVEAARSPDTIDLIFNNGGSFNYGHWIVEDLPRLKAFWILRRLFPDKKINIVFRNYHPIIDQIRLQSIDLLLRGSDYTITRINREDAHHFERLYYASPVAVPPALKSPEALRFVASRLRRQVLGVRVKAFCRRLYANRSVPLRRKLFVDRSASYGRSLSNRHEVLAVLARYGFEIVDPLSMSFQRQVATFADARLVVGIMGAAMTNTMFCKPGSTVVHLAAQGWDDPFFWDLASACSHTCHILYGSNESIEQPNRDPFAIDVERLEKILAELA</sequence>
<dbReference type="EMBL" id="BPQQ01000053">
    <property type="protein sequence ID" value="GJE02353.1"/>
    <property type="molecule type" value="Genomic_DNA"/>
</dbReference>
<dbReference type="RefSeq" id="WP_238238346.1">
    <property type="nucleotide sequence ID" value="NZ_BPQQ01000053.1"/>
</dbReference>
<dbReference type="Proteomes" id="UP001055153">
    <property type="component" value="Unassembled WGS sequence"/>
</dbReference>
<keyword evidence="6" id="KW-1185">Reference proteome</keyword>
<keyword evidence="3" id="KW-0325">Glycoprotein</keyword>
<dbReference type="PANTHER" id="PTHR20961">
    <property type="entry name" value="GLYCOSYLTRANSFERASE"/>
    <property type="match status" value="1"/>
</dbReference>
<evidence type="ECO:0000313" key="5">
    <source>
        <dbReference type="EMBL" id="GJE02353.1"/>
    </source>
</evidence>
<reference evidence="5" key="2">
    <citation type="submission" date="2021-08" db="EMBL/GenBank/DDBJ databases">
        <authorList>
            <person name="Tani A."/>
            <person name="Ola A."/>
            <person name="Ogura Y."/>
            <person name="Katsura K."/>
            <person name="Hayashi T."/>
        </authorList>
    </citation>
    <scope>NUCLEOTIDE SEQUENCE</scope>
    <source>
        <strain evidence="5">DSM 17168</strain>
    </source>
</reference>
<evidence type="ECO:0000313" key="6">
    <source>
        <dbReference type="Proteomes" id="UP001055153"/>
    </source>
</evidence>
<gene>
    <name evidence="5" type="ORF">GMJLKIPL_4300</name>
</gene>